<dbReference type="OrthoDB" id="418757at2759"/>
<reference evidence="3 4" key="1">
    <citation type="submission" date="2016-09" db="EMBL/GenBank/DDBJ databases">
        <title>Extensive genetic diversity and differential bi-allelic expression allows diatom success in the polar Southern Ocean.</title>
        <authorList>
            <consortium name="DOE Joint Genome Institute"/>
            <person name="Mock T."/>
            <person name="Otillar R.P."/>
            <person name="Strauss J."/>
            <person name="Dupont C."/>
            <person name="Frickenhaus S."/>
            <person name="Maumus F."/>
            <person name="Mcmullan M."/>
            <person name="Sanges R."/>
            <person name="Schmutz J."/>
            <person name="Toseland A."/>
            <person name="Valas R."/>
            <person name="Veluchamy A."/>
            <person name="Ward B.J."/>
            <person name="Allen A."/>
            <person name="Barry K."/>
            <person name="Falciatore A."/>
            <person name="Ferrante M."/>
            <person name="Fortunato A.E."/>
            <person name="Gloeckner G."/>
            <person name="Gruber A."/>
            <person name="Hipkin R."/>
            <person name="Janech M."/>
            <person name="Kroth P."/>
            <person name="Leese F."/>
            <person name="Lindquist E."/>
            <person name="Lyon B.R."/>
            <person name="Martin J."/>
            <person name="Mayer C."/>
            <person name="Parker M."/>
            <person name="Quesneville H."/>
            <person name="Raymond J."/>
            <person name="Uhlig C."/>
            <person name="Valentin K.U."/>
            <person name="Worden A.Z."/>
            <person name="Armbrust E.V."/>
            <person name="Bowler C."/>
            <person name="Green B."/>
            <person name="Moulton V."/>
            <person name="Van Oosterhout C."/>
            <person name="Grigoriev I."/>
        </authorList>
    </citation>
    <scope>NUCLEOTIDE SEQUENCE [LARGE SCALE GENOMIC DNA]</scope>
    <source>
        <strain evidence="3 4">CCMP1102</strain>
    </source>
</reference>
<protein>
    <recommendedName>
        <fullName evidence="2">PTM/DIR17-like Tudor domain-containing protein</fullName>
    </recommendedName>
</protein>
<dbReference type="SUPFAM" id="SSF53098">
    <property type="entry name" value="Ribonuclease H-like"/>
    <property type="match status" value="1"/>
</dbReference>
<dbReference type="Proteomes" id="UP000095751">
    <property type="component" value="Unassembled WGS sequence"/>
</dbReference>
<dbReference type="InterPro" id="IPR036397">
    <property type="entry name" value="RNaseH_sf"/>
</dbReference>
<evidence type="ECO:0000313" key="4">
    <source>
        <dbReference type="Proteomes" id="UP000095751"/>
    </source>
</evidence>
<dbReference type="GO" id="GO:0003676">
    <property type="term" value="F:nucleic acid binding"/>
    <property type="evidence" value="ECO:0007669"/>
    <property type="project" value="InterPro"/>
</dbReference>
<keyword evidence="4" id="KW-1185">Reference proteome</keyword>
<dbReference type="KEGG" id="fcy:FRACYDRAFT_233243"/>
<name>A0A1E7FY55_9STRA</name>
<evidence type="ECO:0000313" key="3">
    <source>
        <dbReference type="EMBL" id="OEU23077.1"/>
    </source>
</evidence>
<sequence length="1669" mass="187318">MLPTTPTGWNTVPNRNRRTISPDDNDYDNDQDIDYNNNNPFGLLEGSDSEDDASTTSSADDDVSIAGVDTTLQGNSDAAYLVDPVSTLNSIAATTTSVLVDSGARYHTVDISRQYLELVPTVGTQLEYTVLRNQPYIDNILGNFYTTVPDDSLPALYTPHDDDDTASTVLISSIGSMGKDLPSIDDHLGREYQSPERSNFNFADAVVFREALGNALEGCQHTERDAGHAYLVDTLKRNCERYGDDLARLPPPAKKVALPTGDASGTWRRYEALKKIYEKETHWNAEALQATVRRFPETMKEQMNDYGTLPLNYTVRLALNFIEGKVSDRVKKQKAYIDLMGCITARAYVPSPEGPVSYLKKMEHDKHCIDILSGSSNWEADMLHKPVIGRWKRFKQLYIKELQKLTEDGIDNSAMSVQQALIARVDAFESKYETEVQTLNNNQLHLETAFQSSSVPSVVDTDGTGTVSGSISGTAASGMQLAAMSDLLREVKALKAEINTMKSTNTGGGKGGRKEKATKELYNVWRQWKFWCYSCGCNLNHDSKGCHSFKKKKDHKDDATMQNPMGATTYLSPSSNLYQQPRTPTVYRKQLVPCTPNANRRSLRVSFPSNLICGPTRKSAALKVCNVLVDRYPVTRGAIDSGATDHFLPTTYRGDNHQATSNGMKVKCANNSIMTSTSTDVLSLAKLPPLARTCHKFDDVSTPLLSVGKLCDNNLHVLFSQNKVTVTDKAPILTGTTVMEGRRQNGLYSVPIHDEAHTLPRVNALPRVNRINPIGNSAGMATAASAYEVQTVAALTNFFHMTLGSPSIPEWINCINNNWFKSWPGLSADRVRKHCTKKEQTTLGNQKMIKKNVRTSNIIDLSVRKERIELKKKLHDIGTFLIDGNDMKQLIAMDLPGRYPITSARGHKYIMVMFDYDTNYINAVPIKSRKSSELVAAFKFCYDELKERGFTARVMRLDNEISTELIAAIGELNLDYQIVSPGDHRLNHAERSIQTFKSKLIAFREGADPSFPKNCWDLFIKQTVLAMNLMRPSRINPLISAYTLVHGEFDFNRTPMAPVGCKVIVHDRRGERGSWDNHGSHGFYIERAPHHYRNYTCYMRDTKQNRISNTVEFFPSHCTLPKVTPIDRLTLVLQDLHEVLSQPPSDFPFMNQGTDLHTAITAIQKILCLQADDTATTAPTTPVPLPRVEVITTDTQRVTRSTTATNKVYVIGTIIRRKFSSGFHEGEITRYDPIEQYYKIVYRDGDTEEMSYNEVKQYRKKIQKYTKPNRKALLLLPIRHSLPTTVIDNMPTAKSQRPKKVQRLNRYNRNPTVQQQPNRFSNGYSKAVEQLQPNFAFGAVGAVWDDGLNKMAKYRDLINHKDPVIKNRWLQSGENEFARLFQGYGETEGVDVLDWIRKGDVPRNKQVTYPRYVVAVRPEKSEPYRTRITAGGDRIDYEGNVTTHTASMETIKMHWNSVVSTPGAKYCTADISNMYLCSLLPDEEYVRFKYDMIPPNIIKHYLLDKAIDDTMLHAINDIASSTANGTEATLAATRYFLNYAASNPNGKIIYRASDMILRIDSDAAYLVRPEARSRAGGYHYLGSKDGTLFNGPILVLAKIIKNVMASAAEAEVAGIYLNATEAVSERNCLIEMGHPQPPTPIKTDNTTARAFFLYFRRKTTALYKNSNCC</sequence>
<evidence type="ECO:0000256" key="1">
    <source>
        <dbReference type="SAM" id="MobiDB-lite"/>
    </source>
</evidence>
<evidence type="ECO:0000259" key="2">
    <source>
        <dbReference type="Pfam" id="PF21743"/>
    </source>
</evidence>
<dbReference type="InParanoid" id="A0A1E7FY55"/>
<dbReference type="Pfam" id="PF21743">
    <property type="entry name" value="PTM_DIR17_Tudor"/>
    <property type="match status" value="1"/>
</dbReference>
<feature type="compositionally biased region" description="Acidic residues" evidence="1">
    <location>
        <begin position="47"/>
        <end position="62"/>
    </location>
</feature>
<feature type="compositionally biased region" description="Polar residues" evidence="1">
    <location>
        <begin position="1"/>
        <end position="14"/>
    </location>
</feature>
<dbReference type="InterPro" id="IPR047365">
    <property type="entry name" value="Tudor_AtPTM-like"/>
</dbReference>
<organism evidence="3 4">
    <name type="scientific">Fragilariopsis cylindrus CCMP1102</name>
    <dbReference type="NCBI Taxonomy" id="635003"/>
    <lineage>
        <taxon>Eukaryota</taxon>
        <taxon>Sar</taxon>
        <taxon>Stramenopiles</taxon>
        <taxon>Ochrophyta</taxon>
        <taxon>Bacillariophyta</taxon>
        <taxon>Bacillariophyceae</taxon>
        <taxon>Bacillariophycidae</taxon>
        <taxon>Bacillariales</taxon>
        <taxon>Bacillariaceae</taxon>
        <taxon>Fragilariopsis</taxon>
    </lineage>
</organism>
<feature type="region of interest" description="Disordered" evidence="1">
    <location>
        <begin position="1"/>
        <end position="62"/>
    </location>
</feature>
<gene>
    <name evidence="3" type="ORF">FRACYDRAFT_233243</name>
</gene>
<dbReference type="Gene3D" id="3.30.420.10">
    <property type="entry name" value="Ribonuclease H-like superfamily/Ribonuclease H"/>
    <property type="match status" value="1"/>
</dbReference>
<proteinExistence type="predicted"/>
<feature type="domain" description="PTM/DIR17-like Tudor" evidence="2">
    <location>
        <begin position="1214"/>
        <end position="1257"/>
    </location>
</feature>
<dbReference type="InterPro" id="IPR012337">
    <property type="entry name" value="RNaseH-like_sf"/>
</dbReference>
<accession>A0A1E7FY55</accession>
<dbReference type="EMBL" id="KV784353">
    <property type="protein sequence ID" value="OEU23077.1"/>
    <property type="molecule type" value="Genomic_DNA"/>
</dbReference>
<dbReference type="CDD" id="cd20401">
    <property type="entry name" value="Tudor_AtPTM-like"/>
    <property type="match status" value="1"/>
</dbReference>
<feature type="compositionally biased region" description="Acidic residues" evidence="1">
    <location>
        <begin position="23"/>
        <end position="33"/>
    </location>
</feature>